<evidence type="ECO:0000259" key="8">
    <source>
        <dbReference type="Pfam" id="PF02687"/>
    </source>
</evidence>
<dbReference type="Pfam" id="PF02687">
    <property type="entry name" value="FtsX"/>
    <property type="match status" value="2"/>
</dbReference>
<evidence type="ECO:0000256" key="5">
    <source>
        <dbReference type="ARBA" id="ARBA00023136"/>
    </source>
</evidence>
<reference evidence="10 11" key="1">
    <citation type="submission" date="2017-10" db="EMBL/GenBank/DDBJ databases">
        <title>The draft genome sequence of Lewinella nigricans NBRC 102662.</title>
        <authorList>
            <person name="Wang K."/>
        </authorList>
    </citation>
    <scope>NUCLEOTIDE SEQUENCE [LARGE SCALE GENOMIC DNA]</scope>
    <source>
        <strain evidence="10 11">NBRC 102662</strain>
    </source>
</reference>
<name>A0A2D0N4U2_FLAN2</name>
<dbReference type="GO" id="GO:0005886">
    <property type="term" value="C:plasma membrane"/>
    <property type="evidence" value="ECO:0007669"/>
    <property type="project" value="UniProtKB-SubCell"/>
</dbReference>
<keyword evidence="4 7" id="KW-1133">Transmembrane helix</keyword>
<organism evidence="10 11">
    <name type="scientific">Flavilitoribacter nigricans (strain ATCC 23147 / DSM 23189 / NBRC 102662 / NCIMB 1420 / SS-2)</name>
    <name type="common">Lewinella nigricans</name>
    <dbReference type="NCBI Taxonomy" id="1122177"/>
    <lineage>
        <taxon>Bacteria</taxon>
        <taxon>Pseudomonadati</taxon>
        <taxon>Bacteroidota</taxon>
        <taxon>Saprospiria</taxon>
        <taxon>Saprospirales</taxon>
        <taxon>Lewinellaceae</taxon>
        <taxon>Flavilitoribacter</taxon>
    </lineage>
</organism>
<feature type="transmembrane region" description="Helical" evidence="7">
    <location>
        <begin position="687"/>
        <end position="711"/>
    </location>
</feature>
<evidence type="ECO:0000259" key="9">
    <source>
        <dbReference type="Pfam" id="PF12704"/>
    </source>
</evidence>
<feature type="transmembrane region" description="Helical" evidence="7">
    <location>
        <begin position="739"/>
        <end position="758"/>
    </location>
</feature>
<keyword evidence="5 7" id="KW-0472">Membrane</keyword>
<dbReference type="AlphaFoldDB" id="A0A2D0N4U2"/>
<feature type="domain" description="ABC3 transporter permease C-terminal" evidence="8">
    <location>
        <begin position="313"/>
        <end position="424"/>
    </location>
</feature>
<dbReference type="GO" id="GO:0022857">
    <property type="term" value="F:transmembrane transporter activity"/>
    <property type="evidence" value="ECO:0007669"/>
    <property type="project" value="TreeGrafter"/>
</dbReference>
<comment type="subcellular location">
    <subcellularLocation>
        <location evidence="1">Cell membrane</location>
        <topology evidence="1">Multi-pass membrane protein</topology>
    </subcellularLocation>
</comment>
<feature type="domain" description="MacB-like periplasmic core" evidence="9">
    <location>
        <begin position="454"/>
        <end position="631"/>
    </location>
</feature>
<comment type="caution">
    <text evidence="10">The sequence shown here is derived from an EMBL/GenBank/DDBJ whole genome shotgun (WGS) entry which is preliminary data.</text>
</comment>
<comment type="similarity">
    <text evidence="6">Belongs to the ABC-4 integral membrane protein family.</text>
</comment>
<feature type="transmembrane region" description="Helical" evidence="7">
    <location>
        <begin position="445"/>
        <end position="464"/>
    </location>
</feature>
<feature type="transmembrane region" description="Helical" evidence="7">
    <location>
        <begin position="401"/>
        <end position="424"/>
    </location>
</feature>
<evidence type="ECO:0008006" key="12">
    <source>
        <dbReference type="Google" id="ProtNLM"/>
    </source>
</evidence>
<evidence type="ECO:0000256" key="4">
    <source>
        <dbReference type="ARBA" id="ARBA00022989"/>
    </source>
</evidence>
<dbReference type="Pfam" id="PF12704">
    <property type="entry name" value="MacB_PCD"/>
    <property type="match status" value="2"/>
</dbReference>
<feature type="domain" description="ABC3 transporter permease C-terminal" evidence="8">
    <location>
        <begin position="690"/>
        <end position="803"/>
    </location>
</feature>
<feature type="domain" description="MacB-like periplasmic core" evidence="9">
    <location>
        <begin position="50"/>
        <end position="263"/>
    </location>
</feature>
<accession>A0A2D0N4U2</accession>
<feature type="transmembrane region" description="Helical" evidence="7">
    <location>
        <begin position="47"/>
        <end position="67"/>
    </location>
</feature>
<dbReference type="InterPro" id="IPR025857">
    <property type="entry name" value="MacB_PCD"/>
</dbReference>
<feature type="transmembrane region" description="Helical" evidence="7">
    <location>
        <begin position="778"/>
        <end position="796"/>
    </location>
</feature>
<keyword evidence="2" id="KW-1003">Cell membrane</keyword>
<evidence type="ECO:0000313" key="11">
    <source>
        <dbReference type="Proteomes" id="UP000223913"/>
    </source>
</evidence>
<evidence type="ECO:0000256" key="2">
    <source>
        <dbReference type="ARBA" id="ARBA00022475"/>
    </source>
</evidence>
<evidence type="ECO:0000256" key="7">
    <source>
        <dbReference type="SAM" id="Phobius"/>
    </source>
</evidence>
<evidence type="ECO:0000256" key="3">
    <source>
        <dbReference type="ARBA" id="ARBA00022692"/>
    </source>
</evidence>
<keyword evidence="11" id="KW-1185">Reference proteome</keyword>
<dbReference type="InterPro" id="IPR003838">
    <property type="entry name" value="ABC3_permease_C"/>
</dbReference>
<proteinExistence type="inferred from homology"/>
<dbReference type="OrthoDB" id="5933722at2"/>
<gene>
    <name evidence="10" type="ORF">CRP01_26305</name>
</gene>
<evidence type="ECO:0000313" key="10">
    <source>
        <dbReference type="EMBL" id="PHN03515.1"/>
    </source>
</evidence>
<keyword evidence="3 7" id="KW-0812">Transmembrane</keyword>
<dbReference type="Proteomes" id="UP000223913">
    <property type="component" value="Unassembled WGS sequence"/>
</dbReference>
<dbReference type="PANTHER" id="PTHR30572:SF4">
    <property type="entry name" value="ABC TRANSPORTER PERMEASE YTRF"/>
    <property type="match status" value="1"/>
</dbReference>
<dbReference type="PANTHER" id="PTHR30572">
    <property type="entry name" value="MEMBRANE COMPONENT OF TRANSPORTER-RELATED"/>
    <property type="match status" value="1"/>
</dbReference>
<dbReference type="EMBL" id="PDUD01000031">
    <property type="protein sequence ID" value="PHN03515.1"/>
    <property type="molecule type" value="Genomic_DNA"/>
</dbReference>
<dbReference type="InterPro" id="IPR050250">
    <property type="entry name" value="Macrolide_Exporter_MacB"/>
</dbReference>
<evidence type="ECO:0000256" key="6">
    <source>
        <dbReference type="ARBA" id="ARBA00038076"/>
    </source>
</evidence>
<feature type="transmembrane region" description="Helical" evidence="7">
    <location>
        <begin position="306"/>
        <end position="327"/>
    </location>
</feature>
<sequence>MVILRPKYGFWIGSWPTNLLRRLLFTQNTCMIKLLHHSLRTLFKYRLYTLVSWIGLGVSLASIWFIADYIQQSRQYDAFHEKNQNIYRLTMDVTAGGQTDQYATTGLPPGDLLQQNFPDVTAYARLGFHAADVRVGQKVFRESGFYQANPQTLEVFSFDLLAGKREQATTQPNIILLTRSLAEKYFNSIDIIGEQIMVGEENFTVSGVFQDWPPNAHLQINALIMATAQTAYDPQEWFNLENYTYVLLAPTANAEKLNEHLQAFTDRELTPLLEDSGLAVRFHAQPLREIYFSPGLVDDVPKGNRMYLVALAIAGLLVLGIAGLNFINLTLTRSVQRTKEIRLKKILGISRRRLLLQSSTESGVMTVLILLLSTLLIFGFARTYSAYTGFDALALDGKWLLIGLLPLLVLVLGLLGTSYSGIYLSFSSRTVHEAGTAQTWLKNTLLGLEYVLTGVILIVTLAIGQQLDFIRQKDLGFSQDQIQIVALPDTEHTPGKVHELKARIQQLAGVKNASLVSGGALPGEENGKEVFQVIIDGKKTEKVYNIYRIDEDYFDLLEIPLARGRNFDPEQLNDRSGSVIINQALVRALGWEEPIGRRIWYGEDTPLEVVGVIENFHNKSLHHLIEPIVFLYNTNYAGKLLVKAPPGAGGMIRSEWETLFPEIAFSLTYFDQFLAAMYSREDQLAQLFRFFALIALLLCCTGLFALFSLHVHQRTREMSIRKVLGAGPVHLLRSVTRRYSRITLISVAVAMPIAWWLIKRWLQAFSYRIEPGPDLFLVSGALMLLVSTLVITYHLIRVLRVNPVDALKTE</sequence>
<feature type="transmembrane region" description="Helical" evidence="7">
    <location>
        <begin position="362"/>
        <end position="381"/>
    </location>
</feature>
<evidence type="ECO:0000256" key="1">
    <source>
        <dbReference type="ARBA" id="ARBA00004651"/>
    </source>
</evidence>
<protein>
    <recommendedName>
        <fullName evidence="12">FtsX-like permease family protein</fullName>
    </recommendedName>
</protein>